<gene>
    <name evidence="1" type="ORF">SAMN03080598_00987</name>
</gene>
<dbReference type="AlphaFoldDB" id="A0A1H5TWZ4"/>
<dbReference type="Pfam" id="PF14367">
    <property type="entry name" value="DUF4411"/>
    <property type="match status" value="1"/>
</dbReference>
<evidence type="ECO:0008006" key="3">
    <source>
        <dbReference type="Google" id="ProtNLM"/>
    </source>
</evidence>
<name>A0A1H5TWZ4_9BACT</name>
<sequence length="192" mass="22359">MRALIDTSSLLSMVRYYLPFDKKGVLFEVIKRKFETREIILLDAVFEECKYVGQKAILKKLDYLEDKDFLKENRIIVKTEDLIPLAPAKFLNQLKKQFVANPFQFRKLTEGEFEVKKKEFLDSADAKLIMYAQRLLKENPEEEFYLVTEETPAANDLKLFKKIPAICDILGIPVITLPELLEKYPEVDLGFG</sequence>
<accession>A0A1H5TWZ4</accession>
<keyword evidence="2" id="KW-1185">Reference proteome</keyword>
<protein>
    <recommendedName>
        <fullName evidence="3">DUF4411 family protein</fullName>
    </recommendedName>
</protein>
<dbReference type="EMBL" id="FNVR01000003">
    <property type="protein sequence ID" value="SEF67354.1"/>
    <property type="molecule type" value="Genomic_DNA"/>
</dbReference>
<reference evidence="2" key="1">
    <citation type="submission" date="2016-10" db="EMBL/GenBank/DDBJ databases">
        <authorList>
            <person name="Varghese N."/>
            <person name="Submissions S."/>
        </authorList>
    </citation>
    <scope>NUCLEOTIDE SEQUENCE [LARGE SCALE GENOMIC DNA]</scope>
    <source>
        <strain evidence="2">DSM 17298</strain>
    </source>
</reference>
<evidence type="ECO:0000313" key="2">
    <source>
        <dbReference type="Proteomes" id="UP000236736"/>
    </source>
</evidence>
<dbReference type="Proteomes" id="UP000236736">
    <property type="component" value="Unassembled WGS sequence"/>
</dbReference>
<dbReference type="OrthoDB" id="1078742at2"/>
<evidence type="ECO:0000313" key="1">
    <source>
        <dbReference type="EMBL" id="SEF67354.1"/>
    </source>
</evidence>
<proteinExistence type="predicted"/>
<dbReference type="RefSeq" id="WP_103923676.1">
    <property type="nucleotide sequence ID" value="NZ_FNVR01000003.1"/>
</dbReference>
<dbReference type="InterPro" id="IPR016541">
    <property type="entry name" value="UCP008505"/>
</dbReference>
<organism evidence="1 2">
    <name type="scientific">Algoriphagus boritolerans DSM 17298 = JCM 18970</name>
    <dbReference type="NCBI Taxonomy" id="1120964"/>
    <lineage>
        <taxon>Bacteria</taxon>
        <taxon>Pseudomonadati</taxon>
        <taxon>Bacteroidota</taxon>
        <taxon>Cytophagia</taxon>
        <taxon>Cytophagales</taxon>
        <taxon>Cyclobacteriaceae</taxon>
        <taxon>Algoriphagus</taxon>
    </lineage>
</organism>
<dbReference type="STRING" id="1120964.GCA_001313265_00514"/>